<name>A0A0X1T3T1_PSEAA</name>
<dbReference type="AlphaFoldDB" id="A0A0X1T3T1"/>
<dbReference type="SUPFAM" id="SSF53474">
    <property type="entry name" value="alpha/beta-Hydrolases"/>
    <property type="match status" value="1"/>
</dbReference>
<accession>A0A0X1T3T1</accession>
<dbReference type="Pfam" id="PF11678">
    <property type="entry name" value="Tle3_C"/>
    <property type="match status" value="1"/>
</dbReference>
<dbReference type="Gene3D" id="3.40.50.1820">
    <property type="entry name" value="alpha/beta hydrolase"/>
    <property type="match status" value="1"/>
</dbReference>
<protein>
    <recommendedName>
        <fullName evidence="6">DUF3274 domain-containing protein</fullName>
    </recommendedName>
</protein>
<organism evidence="4 5">
    <name type="scientific">Pseudomonas agarici</name>
    <dbReference type="NCBI Taxonomy" id="46677"/>
    <lineage>
        <taxon>Bacteria</taxon>
        <taxon>Pseudomonadati</taxon>
        <taxon>Pseudomonadota</taxon>
        <taxon>Gammaproteobacteria</taxon>
        <taxon>Pseudomonadales</taxon>
        <taxon>Pseudomonadaceae</taxon>
        <taxon>Pseudomonas</taxon>
    </lineage>
</organism>
<keyword evidence="5" id="KW-1185">Reference proteome</keyword>
<evidence type="ECO:0008006" key="6">
    <source>
        <dbReference type="Google" id="ProtNLM"/>
    </source>
</evidence>
<evidence type="ECO:0000259" key="3">
    <source>
        <dbReference type="Pfam" id="PF24322"/>
    </source>
</evidence>
<feature type="domain" description="T6SS Tle3 phospholipase effector alpha/beta" evidence="3">
    <location>
        <begin position="32"/>
        <end position="371"/>
    </location>
</feature>
<dbReference type="KEGG" id="pagb:AWM79_15980"/>
<dbReference type="InterPro" id="IPR029058">
    <property type="entry name" value="AB_hydrolase_fold"/>
</dbReference>
<feature type="region of interest" description="Disordered" evidence="1">
    <location>
        <begin position="517"/>
        <end position="538"/>
    </location>
</feature>
<sequence length="676" mass="76178">MTASDPYVIAQKNTRLRPNRAADGKLEIPGDMPGVVIFLHGVNDPGAAYQAVESGLCQGLNERLDRPDLWPGVYGADYTRAKSTPPEKWLNRERDVLDDPDTYLYQRSVDQARTRSFFIPFYWGYRAAPDEIKRDENGDPATYRTQFQDIFGNRLDRHFAKGGGFFANATNNLADMYVQGFADWYRAVPQAFLPNTLYMGQAPHRRYFVLAAHRLAMLVREIRRVSPDDTITIMGHSQGTLITLLAQALLVDRGERCADCAIMVASPYSVLPASTPKDSQTLQTLLDIVQKVTQSPHPQPPLDALVCGRPGYGGRTGPKWSAEQGQRLGTDQQTQVFPERDNRGKVYLYFSHDDTTVALRDVNGMGTFGVPDTLPDGTPAMNHLKERRFFQRLWSKRRRDGQPILLGTAPGPLALRGQDERRSAGHNWGVSVLTQAGMDEGEKRLINGEALFPPYAPQMFGAEARVGTPDVPGKDRPDAVSQHNGLGNIEARFKWVEIGTSPQRVNLDVVRAQWNQGREPDNQTQAVRQTPVSGNPMLNREDHYRIEREETANEVRARMHVDESEWDDNSYHSAVLRSPENHRWVTAMDVALGQAHCLDDPVMREVLVAIADWRMDEKRWDKLNELPGWQRLSTSSRDLVRANYLYYDKGKFPPVELVPLTPPPLVRNPYNKGTGP</sequence>
<proteinExistence type="predicted"/>
<dbReference type="Pfam" id="PF24322">
    <property type="entry name" value="Tle3"/>
    <property type="match status" value="1"/>
</dbReference>
<reference evidence="5" key="1">
    <citation type="submission" date="2016-01" db="EMBL/GenBank/DDBJ databases">
        <authorList>
            <person name="Storey N.H."/>
            <person name="Neuman B.W."/>
        </authorList>
    </citation>
    <scope>NUCLEOTIDE SEQUENCE [LARGE SCALE GENOMIC DNA]</scope>
    <source>
        <strain evidence="5">NCPPB 2472</strain>
    </source>
</reference>
<evidence type="ECO:0000313" key="5">
    <source>
        <dbReference type="Proteomes" id="UP000063229"/>
    </source>
</evidence>
<dbReference type="RefSeq" id="WP_060783254.1">
    <property type="nucleotide sequence ID" value="NZ_CP014135.1"/>
</dbReference>
<evidence type="ECO:0000259" key="2">
    <source>
        <dbReference type="Pfam" id="PF11678"/>
    </source>
</evidence>
<evidence type="ECO:0000313" key="4">
    <source>
        <dbReference type="EMBL" id="AMB86720.1"/>
    </source>
</evidence>
<evidence type="ECO:0000256" key="1">
    <source>
        <dbReference type="SAM" id="MobiDB-lite"/>
    </source>
</evidence>
<feature type="domain" description="Antibacterial effector protein Tle3 C-terminal" evidence="2">
    <location>
        <begin position="510"/>
        <end position="668"/>
    </location>
</feature>
<gene>
    <name evidence="4" type="ORF">AWM79_15980</name>
</gene>
<dbReference type="InterPro" id="IPR056221">
    <property type="entry name" value="Tle3_ab_dom"/>
</dbReference>
<dbReference type="EMBL" id="CP014135">
    <property type="protein sequence ID" value="AMB86720.1"/>
    <property type="molecule type" value="Genomic_DNA"/>
</dbReference>
<feature type="compositionally biased region" description="Polar residues" evidence="1">
    <location>
        <begin position="522"/>
        <end position="533"/>
    </location>
</feature>
<dbReference type="STRING" id="46677.AWM79_15980"/>
<dbReference type="InterPro" id="IPR021692">
    <property type="entry name" value="Tle3_C"/>
</dbReference>
<dbReference type="Proteomes" id="UP000063229">
    <property type="component" value="Chromosome"/>
</dbReference>